<name>A0ACB9ZEZ8_9PEZI</name>
<sequence length="389" mass="40922">MALLGLSLVLASVIYAVIWKPPLIQTLLALWRGHPRIQQPPTTARPSPPELRVEEEDRPTSMMDGDGEASSSPAPAPALEPEPTPTSRTVTDRAAMPPPFVTTPRSARSASTSSQTRSTPSPQTTPKATASAPLNGNSSIPSFSLSPDPPASAAAVARTVGAETSPSALPTLSAPSPPPQPIAPASPKPSAAKIASMAPPPRPPALNAINNARGSGSSLLGVPARGPAPDRLRQQQHAYDRQPGTSTLAPPPTHSSKPAKPSRKVILEPGRSPLDWARLANSPTADLRNLGPGAPYLRVTPSMLKRQTGRKGKDAWTAMGGRVYNITPYLPFHPGGEPELLRAAGRDGTKLFGEIHPWVNYENMLASCMIGLLVEEHEAKSKGEMDGMD</sequence>
<comment type="caution">
    <text evidence="1">The sequence shown here is derived from an EMBL/GenBank/DDBJ whole genome shotgun (WGS) entry which is preliminary data.</text>
</comment>
<evidence type="ECO:0000313" key="2">
    <source>
        <dbReference type="Proteomes" id="UP001497700"/>
    </source>
</evidence>
<evidence type="ECO:0000313" key="1">
    <source>
        <dbReference type="EMBL" id="KAI4870168.1"/>
    </source>
</evidence>
<dbReference type="Proteomes" id="UP001497700">
    <property type="component" value="Unassembled WGS sequence"/>
</dbReference>
<protein>
    <submittedName>
        <fullName evidence="1">Uncharacterized protein</fullName>
    </submittedName>
</protein>
<organism evidence="1 2">
    <name type="scientific">Hypoxylon rubiginosum</name>
    <dbReference type="NCBI Taxonomy" id="110542"/>
    <lineage>
        <taxon>Eukaryota</taxon>
        <taxon>Fungi</taxon>
        <taxon>Dikarya</taxon>
        <taxon>Ascomycota</taxon>
        <taxon>Pezizomycotina</taxon>
        <taxon>Sordariomycetes</taxon>
        <taxon>Xylariomycetidae</taxon>
        <taxon>Xylariales</taxon>
        <taxon>Hypoxylaceae</taxon>
        <taxon>Hypoxylon</taxon>
    </lineage>
</organism>
<reference evidence="1 2" key="1">
    <citation type="journal article" date="2022" name="New Phytol.">
        <title>Ecological generalism drives hyperdiversity of secondary metabolite gene clusters in xylarialean endophytes.</title>
        <authorList>
            <person name="Franco M.E.E."/>
            <person name="Wisecaver J.H."/>
            <person name="Arnold A.E."/>
            <person name="Ju Y.M."/>
            <person name="Slot J.C."/>
            <person name="Ahrendt S."/>
            <person name="Moore L.P."/>
            <person name="Eastman K.E."/>
            <person name="Scott K."/>
            <person name="Konkel Z."/>
            <person name="Mondo S.J."/>
            <person name="Kuo A."/>
            <person name="Hayes R.D."/>
            <person name="Haridas S."/>
            <person name="Andreopoulos B."/>
            <person name="Riley R."/>
            <person name="LaButti K."/>
            <person name="Pangilinan J."/>
            <person name="Lipzen A."/>
            <person name="Amirebrahimi M."/>
            <person name="Yan J."/>
            <person name="Adam C."/>
            <person name="Keymanesh K."/>
            <person name="Ng V."/>
            <person name="Louie K."/>
            <person name="Northen T."/>
            <person name="Drula E."/>
            <person name="Henrissat B."/>
            <person name="Hsieh H.M."/>
            <person name="Youens-Clark K."/>
            <person name="Lutzoni F."/>
            <person name="Miadlikowska J."/>
            <person name="Eastwood D.C."/>
            <person name="Hamelin R.C."/>
            <person name="Grigoriev I.V."/>
            <person name="U'Ren J.M."/>
        </authorList>
    </citation>
    <scope>NUCLEOTIDE SEQUENCE [LARGE SCALE GENOMIC DNA]</scope>
    <source>
        <strain evidence="1 2">CBS 119005</strain>
    </source>
</reference>
<proteinExistence type="predicted"/>
<accession>A0ACB9ZEZ8</accession>
<dbReference type="EMBL" id="MU393425">
    <property type="protein sequence ID" value="KAI4870168.1"/>
    <property type="molecule type" value="Genomic_DNA"/>
</dbReference>
<gene>
    <name evidence="1" type="ORF">F4820DRAFT_286626</name>
</gene>
<keyword evidence="2" id="KW-1185">Reference proteome</keyword>